<proteinExistence type="predicted"/>
<organism evidence="2 3">
    <name type="scientific">Zootermopsis nevadensis</name>
    <name type="common">Dampwood termite</name>
    <dbReference type="NCBI Taxonomy" id="136037"/>
    <lineage>
        <taxon>Eukaryota</taxon>
        <taxon>Metazoa</taxon>
        <taxon>Ecdysozoa</taxon>
        <taxon>Arthropoda</taxon>
        <taxon>Hexapoda</taxon>
        <taxon>Insecta</taxon>
        <taxon>Pterygota</taxon>
        <taxon>Neoptera</taxon>
        <taxon>Polyneoptera</taxon>
        <taxon>Dictyoptera</taxon>
        <taxon>Blattodea</taxon>
        <taxon>Blattoidea</taxon>
        <taxon>Termitoidae</taxon>
        <taxon>Termopsidae</taxon>
        <taxon>Zootermopsis</taxon>
    </lineage>
</organism>
<dbReference type="eggNOG" id="KOG0971">
    <property type="taxonomic scope" value="Eukaryota"/>
</dbReference>
<dbReference type="EMBL" id="KK869190">
    <property type="protein sequence ID" value="KDR08657.1"/>
    <property type="molecule type" value="Genomic_DNA"/>
</dbReference>
<dbReference type="InParanoid" id="A0A067QIY1"/>
<dbReference type="STRING" id="136037.A0A067QIY1"/>
<feature type="non-terminal residue" evidence="2">
    <location>
        <position position="91"/>
    </location>
</feature>
<dbReference type="Proteomes" id="UP000027135">
    <property type="component" value="Unassembled WGS sequence"/>
</dbReference>
<sequence length="91" mass="10193">TGFVETLKPQYIPGHAMMSPGASSGSNILEQLLEFKSRIMESQTSLQREVQRAKQEAREAIEARDTHAEEMADLAETVEMATLDKEIVEEK</sequence>
<feature type="non-terminal residue" evidence="2">
    <location>
        <position position="1"/>
    </location>
</feature>
<protein>
    <submittedName>
        <fullName evidence="2">Dynactin subunit 1</fullName>
    </submittedName>
</protein>
<name>A0A067QIY1_ZOONE</name>
<evidence type="ECO:0000313" key="2">
    <source>
        <dbReference type="EMBL" id="KDR08657.1"/>
    </source>
</evidence>
<keyword evidence="1" id="KW-0175">Coiled coil</keyword>
<evidence type="ECO:0000313" key="3">
    <source>
        <dbReference type="Proteomes" id="UP000027135"/>
    </source>
</evidence>
<dbReference type="AlphaFoldDB" id="A0A067QIY1"/>
<gene>
    <name evidence="2" type="ORF">L798_01765</name>
</gene>
<evidence type="ECO:0000256" key="1">
    <source>
        <dbReference type="SAM" id="Coils"/>
    </source>
</evidence>
<feature type="coiled-coil region" evidence="1">
    <location>
        <begin position="36"/>
        <end position="70"/>
    </location>
</feature>
<keyword evidence="3" id="KW-1185">Reference proteome</keyword>
<accession>A0A067QIY1</accession>
<reference evidence="2 3" key="1">
    <citation type="journal article" date="2014" name="Nat. Commun.">
        <title>Molecular traces of alternative social organization in a termite genome.</title>
        <authorList>
            <person name="Terrapon N."/>
            <person name="Li C."/>
            <person name="Robertson H.M."/>
            <person name="Ji L."/>
            <person name="Meng X."/>
            <person name="Booth W."/>
            <person name="Chen Z."/>
            <person name="Childers C.P."/>
            <person name="Glastad K.M."/>
            <person name="Gokhale K."/>
            <person name="Gowin J."/>
            <person name="Gronenberg W."/>
            <person name="Hermansen R.A."/>
            <person name="Hu H."/>
            <person name="Hunt B.G."/>
            <person name="Huylmans A.K."/>
            <person name="Khalil S.M."/>
            <person name="Mitchell R.D."/>
            <person name="Munoz-Torres M.C."/>
            <person name="Mustard J.A."/>
            <person name="Pan H."/>
            <person name="Reese J.T."/>
            <person name="Scharf M.E."/>
            <person name="Sun F."/>
            <person name="Vogel H."/>
            <person name="Xiao J."/>
            <person name="Yang W."/>
            <person name="Yang Z."/>
            <person name="Yang Z."/>
            <person name="Zhou J."/>
            <person name="Zhu J."/>
            <person name="Brent C.S."/>
            <person name="Elsik C.G."/>
            <person name="Goodisman M.A."/>
            <person name="Liberles D.A."/>
            <person name="Roe R.M."/>
            <person name="Vargo E.L."/>
            <person name="Vilcinskas A."/>
            <person name="Wang J."/>
            <person name="Bornberg-Bauer E."/>
            <person name="Korb J."/>
            <person name="Zhang G."/>
            <person name="Liebig J."/>
        </authorList>
    </citation>
    <scope>NUCLEOTIDE SEQUENCE [LARGE SCALE GENOMIC DNA]</scope>
    <source>
        <tissue evidence="2">Whole organism</tissue>
    </source>
</reference>